<dbReference type="InterPro" id="IPR016195">
    <property type="entry name" value="Pol/histidinol_Pase-like"/>
</dbReference>
<accession>A0ABV6GFD6</accession>
<comment type="catalytic activity">
    <reaction evidence="4 5">
        <text>O-phospho-L-tyrosyl-[protein] + H2O = L-tyrosyl-[protein] + phosphate</text>
        <dbReference type="Rhea" id="RHEA:10684"/>
        <dbReference type="Rhea" id="RHEA-COMP:10136"/>
        <dbReference type="Rhea" id="RHEA-COMP:20101"/>
        <dbReference type="ChEBI" id="CHEBI:15377"/>
        <dbReference type="ChEBI" id="CHEBI:43474"/>
        <dbReference type="ChEBI" id="CHEBI:46858"/>
        <dbReference type="ChEBI" id="CHEBI:61978"/>
        <dbReference type="EC" id="3.1.3.48"/>
    </reaction>
</comment>
<dbReference type="EMBL" id="JBHLVO010000009">
    <property type="protein sequence ID" value="MFC0272294.1"/>
    <property type="molecule type" value="Genomic_DNA"/>
</dbReference>
<dbReference type="RefSeq" id="WP_378934465.1">
    <property type="nucleotide sequence ID" value="NZ_JBHLVO010000009.1"/>
</dbReference>
<name>A0ABV6GFD6_9BACI</name>
<dbReference type="PIRSF" id="PIRSF016557">
    <property type="entry name" value="Caps_synth_CpsB"/>
    <property type="match status" value="1"/>
</dbReference>
<organism evidence="6 7">
    <name type="scientific">Metabacillus herbersteinensis</name>
    <dbReference type="NCBI Taxonomy" id="283816"/>
    <lineage>
        <taxon>Bacteria</taxon>
        <taxon>Bacillati</taxon>
        <taxon>Bacillota</taxon>
        <taxon>Bacilli</taxon>
        <taxon>Bacillales</taxon>
        <taxon>Bacillaceae</taxon>
        <taxon>Metabacillus</taxon>
    </lineage>
</organism>
<dbReference type="SUPFAM" id="SSF89550">
    <property type="entry name" value="PHP domain-like"/>
    <property type="match status" value="1"/>
</dbReference>
<evidence type="ECO:0000256" key="3">
    <source>
        <dbReference type="ARBA" id="ARBA00022912"/>
    </source>
</evidence>
<dbReference type="Pfam" id="PF19567">
    <property type="entry name" value="CpsB_CapC"/>
    <property type="match status" value="1"/>
</dbReference>
<dbReference type="PANTHER" id="PTHR39181:SF1">
    <property type="entry name" value="TYROSINE-PROTEIN PHOSPHATASE YWQE"/>
    <property type="match status" value="1"/>
</dbReference>
<comment type="caution">
    <text evidence="6">The sequence shown here is derived from an EMBL/GenBank/DDBJ whole genome shotgun (WGS) entry which is preliminary data.</text>
</comment>
<gene>
    <name evidence="6" type="ORF">ACFFIX_12695</name>
</gene>
<proteinExistence type="inferred from homology"/>
<evidence type="ECO:0000256" key="1">
    <source>
        <dbReference type="ARBA" id="ARBA00005750"/>
    </source>
</evidence>
<evidence type="ECO:0000313" key="6">
    <source>
        <dbReference type="EMBL" id="MFC0272294.1"/>
    </source>
</evidence>
<keyword evidence="2 5" id="KW-0378">Hydrolase</keyword>
<comment type="similarity">
    <text evidence="1 5">Belongs to the metallo-dependent hydrolases superfamily. CpsB/CapC family.</text>
</comment>
<dbReference type="InterPro" id="IPR016667">
    <property type="entry name" value="Caps_polysacc_synth_CpsB/CapC"/>
</dbReference>
<keyword evidence="3 5" id="KW-0904">Protein phosphatase</keyword>
<evidence type="ECO:0000256" key="5">
    <source>
        <dbReference type="PIRNR" id="PIRNR016557"/>
    </source>
</evidence>
<sequence length="254" mass="28666">MIDIHSHILPGVDDGAQRLVDSIDMAKMAVEEGITKIIATPHHQNGKYTNKKADIIERVVELNHQLQKENIALEVLPGQETRIYGEILQDLEKDDILPLNHSNYLFVELPSGHVPRYTEQLLYDIQLKGLTPIIVHPERNAEVMENSDILFNLVNKGALTQVTAGSLTGHFGKKIQKFSMQLVEAQLTHFVASDVHNVSSRAFRLRDSYAKLQAEFGGQAVYYFQENAELVVQGLTVYRETPGRVKRKKILGIF</sequence>
<dbReference type="PANTHER" id="PTHR39181">
    <property type="entry name" value="TYROSINE-PROTEIN PHOSPHATASE YWQE"/>
    <property type="match status" value="1"/>
</dbReference>
<evidence type="ECO:0000256" key="2">
    <source>
        <dbReference type="ARBA" id="ARBA00022801"/>
    </source>
</evidence>
<evidence type="ECO:0000313" key="7">
    <source>
        <dbReference type="Proteomes" id="UP001589854"/>
    </source>
</evidence>
<protein>
    <recommendedName>
        <fullName evidence="5">Tyrosine-protein phosphatase</fullName>
        <ecNumber evidence="5">3.1.3.48</ecNumber>
    </recommendedName>
</protein>
<evidence type="ECO:0000256" key="4">
    <source>
        <dbReference type="ARBA" id="ARBA00051722"/>
    </source>
</evidence>
<dbReference type="Gene3D" id="3.20.20.140">
    <property type="entry name" value="Metal-dependent hydrolases"/>
    <property type="match status" value="1"/>
</dbReference>
<dbReference type="EC" id="3.1.3.48" evidence="5"/>
<keyword evidence="7" id="KW-1185">Reference proteome</keyword>
<reference evidence="6 7" key="1">
    <citation type="submission" date="2024-09" db="EMBL/GenBank/DDBJ databases">
        <authorList>
            <person name="Sun Q."/>
            <person name="Mori K."/>
        </authorList>
    </citation>
    <scope>NUCLEOTIDE SEQUENCE [LARGE SCALE GENOMIC DNA]</scope>
    <source>
        <strain evidence="6 7">CCM 7228</strain>
    </source>
</reference>
<dbReference type="Proteomes" id="UP001589854">
    <property type="component" value="Unassembled WGS sequence"/>
</dbReference>